<gene>
    <name evidence="4" type="ORF">HF878_06515</name>
</gene>
<dbReference type="SUPFAM" id="SSF48452">
    <property type="entry name" value="TPR-like"/>
    <property type="match status" value="1"/>
</dbReference>
<dbReference type="SMART" id="SM00028">
    <property type="entry name" value="TPR"/>
    <property type="match status" value="2"/>
</dbReference>
<dbReference type="AlphaFoldDB" id="A0A848BAI3"/>
<dbReference type="InterPro" id="IPR038180">
    <property type="entry name" value="FlgT_N_sf"/>
</dbReference>
<keyword evidence="5" id="KW-1185">Reference proteome</keyword>
<reference evidence="4 5" key="1">
    <citation type="submission" date="2020-04" db="EMBL/GenBank/DDBJ databases">
        <authorList>
            <person name="Hitch T.C.A."/>
            <person name="Wylensek D."/>
            <person name="Clavel T."/>
        </authorList>
    </citation>
    <scope>NUCLEOTIDE SEQUENCE [LARGE SCALE GENOMIC DNA]</scope>
    <source>
        <strain evidence="4 5">PG-130-P53-12</strain>
    </source>
</reference>
<evidence type="ECO:0000313" key="5">
    <source>
        <dbReference type="Proteomes" id="UP000543804"/>
    </source>
</evidence>
<dbReference type="InterPro" id="IPR019734">
    <property type="entry name" value="TPR_rpt"/>
</dbReference>
<keyword evidence="1" id="KW-0802">TPR repeat</keyword>
<sequence>MKRIRLFCACVLTGVLLVLPAVSLAAPQVIRAEGTYAMGDNDSPKIARDAARQEALRAAVEKAGVYVESYSKTKNMQLTEDEVRTISGAVLKVIDEDAVPELAGGTLQYTVHLTAEVDPDAIDLQAMLANKAELEKLQAERDALKKQNEELLAAYEKAKGREKRELGTELETRYDLSKVFDRSMSAIQRGEFQTAVETLTPVISDRDVKGGPLAYAFYLRGRAYYGMHRAAEALSDFNDAERITPGDAAYPVWRAKQYRGLIYYDWRRYDDAVRELEAAYDASGRQDAAIADDLAKARRAAELQRHPAPAKQPSGSTKGVDWTKVITDIIIHSIDKGSTSEEG</sequence>
<feature type="repeat" description="TPR" evidence="1">
    <location>
        <begin position="214"/>
        <end position="247"/>
    </location>
</feature>
<feature type="coiled-coil region" evidence="2">
    <location>
        <begin position="127"/>
        <end position="161"/>
    </location>
</feature>
<name>A0A848BAI3_9FIRM</name>
<organism evidence="4 5">
    <name type="scientific">Selenomonas bovis</name>
    <dbReference type="NCBI Taxonomy" id="416586"/>
    <lineage>
        <taxon>Bacteria</taxon>
        <taxon>Bacillati</taxon>
        <taxon>Bacillota</taxon>
        <taxon>Negativicutes</taxon>
        <taxon>Selenomonadales</taxon>
        <taxon>Selenomonadaceae</taxon>
        <taxon>Selenomonas</taxon>
    </lineage>
</organism>
<feature type="signal peptide" evidence="3">
    <location>
        <begin position="1"/>
        <end position="25"/>
    </location>
</feature>
<dbReference type="RefSeq" id="WP_170077545.1">
    <property type="nucleotide sequence ID" value="NZ_JABAFA010000020.1"/>
</dbReference>
<dbReference type="Proteomes" id="UP000543804">
    <property type="component" value="Unassembled WGS sequence"/>
</dbReference>
<keyword evidence="3" id="KW-0732">Signal</keyword>
<dbReference type="InterPro" id="IPR011990">
    <property type="entry name" value="TPR-like_helical_dom_sf"/>
</dbReference>
<dbReference type="PROSITE" id="PS50005">
    <property type="entry name" value="TPR"/>
    <property type="match status" value="1"/>
</dbReference>
<evidence type="ECO:0008006" key="6">
    <source>
        <dbReference type="Google" id="ProtNLM"/>
    </source>
</evidence>
<protein>
    <recommendedName>
        <fullName evidence="6">Tetratricopeptide repeat protein</fullName>
    </recommendedName>
</protein>
<feature type="chain" id="PRO_5032929230" description="Tetratricopeptide repeat protein" evidence="3">
    <location>
        <begin position="26"/>
        <end position="343"/>
    </location>
</feature>
<accession>A0A848BAI3</accession>
<proteinExistence type="predicted"/>
<evidence type="ECO:0000256" key="2">
    <source>
        <dbReference type="SAM" id="Coils"/>
    </source>
</evidence>
<dbReference type="Gene3D" id="3.30.1660.40">
    <property type="entry name" value="FlgT, N-terminal domain"/>
    <property type="match status" value="1"/>
</dbReference>
<keyword evidence="2" id="KW-0175">Coiled coil</keyword>
<comment type="caution">
    <text evidence="4">The sequence shown here is derived from an EMBL/GenBank/DDBJ whole genome shotgun (WGS) entry which is preliminary data.</text>
</comment>
<evidence type="ECO:0000256" key="1">
    <source>
        <dbReference type="PROSITE-ProRule" id="PRU00339"/>
    </source>
</evidence>
<evidence type="ECO:0000256" key="3">
    <source>
        <dbReference type="SAM" id="SignalP"/>
    </source>
</evidence>
<evidence type="ECO:0000313" key="4">
    <source>
        <dbReference type="EMBL" id="NMD99124.1"/>
    </source>
</evidence>
<dbReference type="Gene3D" id="1.25.40.10">
    <property type="entry name" value="Tetratricopeptide repeat domain"/>
    <property type="match status" value="1"/>
</dbReference>
<dbReference type="EMBL" id="JABAFA010000020">
    <property type="protein sequence ID" value="NMD99124.1"/>
    <property type="molecule type" value="Genomic_DNA"/>
</dbReference>